<proteinExistence type="predicted"/>
<reference evidence="2" key="1">
    <citation type="submission" date="2016-10" db="EMBL/GenBank/DDBJ databases">
        <title>Sequence of Gallionella enrichment culture.</title>
        <authorList>
            <person name="Poehlein A."/>
            <person name="Muehling M."/>
            <person name="Daniel R."/>
        </authorList>
    </citation>
    <scope>NUCLEOTIDE SEQUENCE</scope>
</reference>
<gene>
    <name evidence="2" type="ORF">GALL_464970</name>
</gene>
<feature type="region of interest" description="Disordered" evidence="1">
    <location>
        <begin position="128"/>
        <end position="160"/>
    </location>
</feature>
<sequence length="202" mass="21623">MVVLDLDRAVFDLFRGGIRQRAHAARHRVALNVAIAPAGDVEHHVLGSEIVAVRPFHALADVEGELGRVVIGNPVVQQHAAEGAVGVVFNEVFQPTTGEVGNLRPVGHARIFQRAGRHVHAQRATGLRRGGIGHRGGRVQTDHAIGGSGRDAKRGGAGKELTPAQRAVAVFVGIHLRRRVQRCAFGLDIKHLSSPCRSCCSR</sequence>
<protein>
    <submittedName>
        <fullName evidence="2">Uncharacterized protein</fullName>
    </submittedName>
</protein>
<name>A0A1J5Q7G9_9ZZZZ</name>
<dbReference type="EMBL" id="MLJW01003517">
    <property type="protein sequence ID" value="OIQ71885.1"/>
    <property type="molecule type" value="Genomic_DNA"/>
</dbReference>
<accession>A0A1J5Q7G9</accession>
<evidence type="ECO:0000313" key="2">
    <source>
        <dbReference type="EMBL" id="OIQ71885.1"/>
    </source>
</evidence>
<dbReference type="AlphaFoldDB" id="A0A1J5Q7G9"/>
<comment type="caution">
    <text evidence="2">The sequence shown here is derived from an EMBL/GenBank/DDBJ whole genome shotgun (WGS) entry which is preliminary data.</text>
</comment>
<organism evidence="2">
    <name type="scientific">mine drainage metagenome</name>
    <dbReference type="NCBI Taxonomy" id="410659"/>
    <lineage>
        <taxon>unclassified sequences</taxon>
        <taxon>metagenomes</taxon>
        <taxon>ecological metagenomes</taxon>
    </lineage>
</organism>
<evidence type="ECO:0000256" key="1">
    <source>
        <dbReference type="SAM" id="MobiDB-lite"/>
    </source>
</evidence>